<organism evidence="3">
    <name type="scientific">Arabidopsis lyrata subsp. lyrata</name>
    <name type="common">Lyre-leaved rock-cress</name>
    <dbReference type="NCBI Taxonomy" id="81972"/>
    <lineage>
        <taxon>Eukaryota</taxon>
        <taxon>Viridiplantae</taxon>
        <taxon>Streptophyta</taxon>
        <taxon>Embryophyta</taxon>
        <taxon>Tracheophyta</taxon>
        <taxon>Spermatophyta</taxon>
        <taxon>Magnoliopsida</taxon>
        <taxon>eudicotyledons</taxon>
        <taxon>Gunneridae</taxon>
        <taxon>Pentapetalae</taxon>
        <taxon>rosids</taxon>
        <taxon>malvids</taxon>
        <taxon>Brassicales</taxon>
        <taxon>Brassicaceae</taxon>
        <taxon>Camelineae</taxon>
        <taxon>Arabidopsis</taxon>
    </lineage>
</organism>
<gene>
    <name evidence="2" type="ORF">ARALYDRAFT_914898</name>
</gene>
<dbReference type="STRING" id="81972.D7MCY3"/>
<keyword evidence="3" id="KW-1185">Reference proteome</keyword>
<reference evidence="3" key="1">
    <citation type="journal article" date="2011" name="Nat. Genet.">
        <title>The Arabidopsis lyrata genome sequence and the basis of rapid genome size change.</title>
        <authorList>
            <person name="Hu T.T."/>
            <person name="Pattyn P."/>
            <person name="Bakker E.G."/>
            <person name="Cao J."/>
            <person name="Cheng J.-F."/>
            <person name="Clark R.M."/>
            <person name="Fahlgren N."/>
            <person name="Fawcett J.A."/>
            <person name="Grimwood J."/>
            <person name="Gundlach H."/>
            <person name="Haberer G."/>
            <person name="Hollister J.D."/>
            <person name="Ossowski S."/>
            <person name="Ottilar R.P."/>
            <person name="Salamov A.A."/>
            <person name="Schneeberger K."/>
            <person name="Spannagl M."/>
            <person name="Wang X."/>
            <person name="Yang L."/>
            <person name="Nasrallah M.E."/>
            <person name="Bergelson J."/>
            <person name="Carrington J.C."/>
            <person name="Gaut B.S."/>
            <person name="Schmutz J."/>
            <person name="Mayer K.F.X."/>
            <person name="Van de Peer Y."/>
            <person name="Grigoriev I.V."/>
            <person name="Nordborg M."/>
            <person name="Weigel D."/>
            <person name="Guo Y.-L."/>
        </authorList>
    </citation>
    <scope>NUCLEOTIDE SEQUENCE [LARGE SCALE GENOMIC DNA]</scope>
    <source>
        <strain evidence="3">cv. MN47</strain>
    </source>
</reference>
<comment type="function">
    <text evidence="1">Serine/threonine kinase that acts as positive regulator of brassinosteroid (BR) signaling downstream of the receptor kinase BRI1.</text>
</comment>
<dbReference type="Gramene" id="scaffold_702640.1">
    <property type="protein sequence ID" value="scaffold_702640.1"/>
    <property type="gene ID" value="scaffold_702640.1"/>
</dbReference>
<dbReference type="EMBL" id="GL348719">
    <property type="protein sequence ID" value="EFH44282.1"/>
    <property type="molecule type" value="Genomic_DNA"/>
</dbReference>
<dbReference type="GO" id="GO:0009742">
    <property type="term" value="P:brassinosteroid mediated signaling pathway"/>
    <property type="evidence" value="ECO:0007669"/>
    <property type="project" value="UniProtKB-UniRule"/>
</dbReference>
<name>D7MCY3_ARALL</name>
<keyword evidence="1" id="KW-0418">Kinase</keyword>
<proteinExistence type="inferred from homology"/>
<keyword evidence="1" id="KW-1070">Brassinosteroid signaling pathway</keyword>
<dbReference type="AlphaFoldDB" id="D7MCY3"/>
<keyword evidence="1" id="KW-0519">Myristate</keyword>
<dbReference type="GO" id="GO:0012505">
    <property type="term" value="C:endomembrane system"/>
    <property type="evidence" value="ECO:0007669"/>
    <property type="project" value="UniProtKB-SubCell"/>
</dbReference>
<dbReference type="GO" id="GO:0005886">
    <property type="term" value="C:plasma membrane"/>
    <property type="evidence" value="ECO:0007669"/>
    <property type="project" value="UniProtKB-SubCell"/>
</dbReference>
<keyword evidence="1" id="KW-0723">Serine/threonine-protein kinase</keyword>
<keyword evidence="1" id="KW-0808">Transferase</keyword>
<dbReference type="GO" id="GO:0005524">
    <property type="term" value="F:ATP binding"/>
    <property type="evidence" value="ECO:0007669"/>
    <property type="project" value="UniProtKB-UniRule"/>
</dbReference>
<sequence length="82" mass="9683">MVSVCVFRVPFCVREKQPPPLEMRVRVADFFAQELDYCNIENRKIYHDLNAYKIFFDEEGDPSLSSLPTFGLIENLQEKFTF</sequence>
<comment type="catalytic activity">
    <reaction evidence="1">
        <text>L-seryl-[protein] + ATP = O-phospho-L-seryl-[protein] + ADP + H(+)</text>
        <dbReference type="Rhea" id="RHEA:17989"/>
        <dbReference type="Rhea" id="RHEA-COMP:9863"/>
        <dbReference type="Rhea" id="RHEA-COMP:11604"/>
        <dbReference type="ChEBI" id="CHEBI:15378"/>
        <dbReference type="ChEBI" id="CHEBI:29999"/>
        <dbReference type="ChEBI" id="CHEBI:30616"/>
        <dbReference type="ChEBI" id="CHEBI:83421"/>
        <dbReference type="ChEBI" id="CHEBI:456216"/>
        <dbReference type="EC" id="2.7.11.1"/>
    </reaction>
</comment>
<dbReference type="GO" id="GO:0004674">
    <property type="term" value="F:protein serine/threonine kinase activity"/>
    <property type="evidence" value="ECO:0007669"/>
    <property type="project" value="UniProtKB-UniRule"/>
</dbReference>
<dbReference type="Proteomes" id="UP000008694">
    <property type="component" value="Unassembled WGS sequence"/>
</dbReference>
<comment type="subcellular location">
    <subcellularLocation>
        <location evidence="1">Cell membrane</location>
        <topology evidence="1">Lipid-anchor</topology>
    </subcellularLocation>
</comment>
<comment type="catalytic activity">
    <reaction evidence="1">
        <text>L-threonyl-[protein] + ATP = O-phospho-L-threonyl-[protein] + ADP + H(+)</text>
        <dbReference type="Rhea" id="RHEA:46608"/>
        <dbReference type="Rhea" id="RHEA-COMP:11060"/>
        <dbReference type="Rhea" id="RHEA-COMP:11605"/>
        <dbReference type="ChEBI" id="CHEBI:15378"/>
        <dbReference type="ChEBI" id="CHEBI:30013"/>
        <dbReference type="ChEBI" id="CHEBI:30616"/>
        <dbReference type="ChEBI" id="CHEBI:61977"/>
        <dbReference type="ChEBI" id="CHEBI:456216"/>
        <dbReference type="EC" id="2.7.11.1"/>
    </reaction>
</comment>
<keyword evidence="1" id="KW-0472">Membrane</keyword>
<accession>D7MCY3</accession>
<dbReference type="PANTHER" id="PTHR45863:SF15">
    <property type="entry name" value="SERINE_THREONINE-PROTEIN KINASE BSK2"/>
    <property type="match status" value="1"/>
</dbReference>
<dbReference type="InterPro" id="IPR045845">
    <property type="entry name" value="BSK"/>
</dbReference>
<keyword evidence="1" id="KW-1003">Cell membrane</keyword>
<keyword evidence="1" id="KW-0067">ATP-binding</keyword>
<comment type="subunit">
    <text evidence="1">Interacts with BRI1.</text>
</comment>
<evidence type="ECO:0000313" key="3">
    <source>
        <dbReference type="Proteomes" id="UP000008694"/>
    </source>
</evidence>
<evidence type="ECO:0000313" key="2">
    <source>
        <dbReference type="EMBL" id="EFH44282.1"/>
    </source>
</evidence>
<dbReference type="EC" id="2.7.11.1" evidence="1"/>
<protein>
    <recommendedName>
        <fullName evidence="1">Serine/threonine-protein kinase BSK</fullName>
        <ecNumber evidence="1">2.7.11.1</ecNumber>
    </recommendedName>
    <alternativeName>
        <fullName evidence="1">Brassinosteroid-signaling kinase</fullName>
    </alternativeName>
</protein>
<dbReference type="GO" id="GO:0106310">
    <property type="term" value="F:protein serine kinase activity"/>
    <property type="evidence" value="ECO:0007669"/>
    <property type="project" value="UniProtKB-UniRule"/>
</dbReference>
<keyword evidence="1" id="KW-0547">Nucleotide-binding</keyword>
<comment type="similarity">
    <text evidence="1">Belongs to the protein kinase superfamily. Ser/Thr protein kinase family.</text>
</comment>
<keyword evidence="1" id="KW-0449">Lipoprotein</keyword>
<dbReference type="PANTHER" id="PTHR45863">
    <property type="entry name" value="SERINE/THREONINE-PROTEIN KINASE BSK5"/>
    <property type="match status" value="1"/>
</dbReference>
<evidence type="ECO:0000256" key="1">
    <source>
        <dbReference type="RuleBase" id="RU369005"/>
    </source>
</evidence>
<dbReference type="HOGENOM" id="CLU_2561403_0_0_1"/>